<dbReference type="Proteomes" id="UP000018855">
    <property type="component" value="Unassembled WGS sequence"/>
</dbReference>
<reference evidence="1 2" key="1">
    <citation type="submission" date="2013-12" db="EMBL/GenBank/DDBJ databases">
        <title>A Varibaculum cambriense genome reconstructed from a premature infant gut community with otherwise low bacterial novelty that shifts toward anaerobic metabolism during the third week of life.</title>
        <authorList>
            <person name="Brown C.T."/>
            <person name="Sharon I."/>
            <person name="Thomas B.C."/>
            <person name="Castelle C.J."/>
            <person name="Morowitz M.J."/>
            <person name="Banfield J.F."/>
        </authorList>
    </citation>
    <scope>NUCLEOTIDE SEQUENCE [LARGE SCALE GENOMIC DNA]</scope>
    <source>
        <strain evidence="2">DORA_11</strain>
    </source>
</reference>
<comment type="caution">
    <text evidence="1">The sequence shown here is derived from an EMBL/GenBank/DDBJ whole genome shotgun (WGS) entry which is preliminary data.</text>
</comment>
<dbReference type="EMBL" id="AZMJ01000451">
    <property type="protein sequence ID" value="ETI99611.1"/>
    <property type="molecule type" value="Genomic_DNA"/>
</dbReference>
<sequence>SYSKFKNLDTDLKFTFDRQGHMESFVRLYRLDHRYEGRDKFSWYRGTKAEAREAYAAAFPNGATVEQFNAWVDAN</sequence>
<evidence type="ECO:0000313" key="2">
    <source>
        <dbReference type="Proteomes" id="UP000018855"/>
    </source>
</evidence>
<keyword evidence="1" id="KW-0675">Receptor</keyword>
<organism evidence="1 2">
    <name type="scientific">Veillonella dispar DORA_11</name>
    <dbReference type="NCBI Taxonomy" id="1403949"/>
    <lineage>
        <taxon>Bacteria</taxon>
        <taxon>Bacillati</taxon>
        <taxon>Bacillota</taxon>
        <taxon>Negativicutes</taxon>
        <taxon>Veillonellales</taxon>
        <taxon>Veillonellaceae</taxon>
        <taxon>Veillonella</taxon>
    </lineage>
</organism>
<dbReference type="PATRIC" id="fig|1403949.3.peg.382"/>
<proteinExistence type="predicted"/>
<protein>
    <submittedName>
        <fullName evidence="1">TonB-dependent receptor plug protein</fullName>
    </submittedName>
</protein>
<evidence type="ECO:0000313" key="1">
    <source>
        <dbReference type="EMBL" id="ETI99611.1"/>
    </source>
</evidence>
<gene>
    <name evidence="1" type="ORF">Q619_VDC00451G0002</name>
</gene>
<accession>W1V0U1</accession>
<name>W1V0U1_9FIRM</name>
<feature type="non-terminal residue" evidence="1">
    <location>
        <position position="1"/>
    </location>
</feature>
<dbReference type="AlphaFoldDB" id="W1V0U1"/>